<organism evidence="2">
    <name type="scientific">Gaeumannomyces tritici (strain R3-111a-1)</name>
    <name type="common">Wheat and barley take-all root rot fungus</name>
    <name type="synonym">Gaeumannomyces graminis var. tritici</name>
    <dbReference type="NCBI Taxonomy" id="644352"/>
    <lineage>
        <taxon>Eukaryota</taxon>
        <taxon>Fungi</taxon>
        <taxon>Dikarya</taxon>
        <taxon>Ascomycota</taxon>
        <taxon>Pezizomycotina</taxon>
        <taxon>Sordariomycetes</taxon>
        <taxon>Sordariomycetidae</taxon>
        <taxon>Magnaporthales</taxon>
        <taxon>Magnaporthaceae</taxon>
        <taxon>Gaeumannomyces</taxon>
    </lineage>
</organism>
<feature type="region of interest" description="Disordered" evidence="1">
    <location>
        <begin position="40"/>
        <end position="64"/>
    </location>
</feature>
<dbReference type="HOGENOM" id="CLU_1434525_0_0_1"/>
<protein>
    <submittedName>
        <fullName evidence="2 3">Uncharacterized protein</fullName>
    </submittedName>
</protein>
<sequence length="189" mass="20934">MQLLRRIEAAEDVIKFPRETEAAEDVIKFPRETEAAEDMQQYAKPKTTASAAPGPGIPADESRREMTDKYRICVAGAWDTPADESRREIADKYRICVAGDDDWWLYGNSYYHIVCFNARGRRQMQLGFTASASPTTRPAFYGVDLPFTASTSPTTPGSVKARLPAVRAASHERRRGGTTTASVFAYAST</sequence>
<accession>J3NTV2</accession>
<dbReference type="VEuPathDB" id="FungiDB:GGTG_04701"/>
<keyword evidence="4" id="KW-1185">Reference proteome</keyword>
<dbReference type="OrthoDB" id="4694318at2759"/>
<reference evidence="3" key="4">
    <citation type="journal article" date="2015" name="G3 (Bethesda)">
        <title>Genome sequences of three phytopathogenic species of the Magnaporthaceae family of fungi.</title>
        <authorList>
            <person name="Okagaki L.H."/>
            <person name="Nunes C.C."/>
            <person name="Sailsbery J."/>
            <person name="Clay B."/>
            <person name="Brown D."/>
            <person name="John T."/>
            <person name="Oh Y."/>
            <person name="Young N."/>
            <person name="Fitzgerald M."/>
            <person name="Haas B.J."/>
            <person name="Zeng Q."/>
            <person name="Young S."/>
            <person name="Adiconis X."/>
            <person name="Fan L."/>
            <person name="Levin J.Z."/>
            <person name="Mitchell T.K."/>
            <person name="Okubara P.A."/>
            <person name="Farman M.L."/>
            <person name="Kohn L.M."/>
            <person name="Birren B."/>
            <person name="Ma L.-J."/>
            <person name="Dean R.A."/>
        </authorList>
    </citation>
    <scope>NUCLEOTIDE SEQUENCE</scope>
    <source>
        <strain evidence="3">R3-111a-1</strain>
    </source>
</reference>
<reference evidence="2" key="3">
    <citation type="submission" date="2010-09" db="EMBL/GenBank/DDBJ databases">
        <title>Annotation of Gaeumannomyces graminis var. tritici R3-111a-1.</title>
        <authorList>
            <consortium name="The Broad Institute Genome Sequencing Platform"/>
            <person name="Ma L.-J."/>
            <person name="Dead R."/>
            <person name="Young S.K."/>
            <person name="Zeng Q."/>
            <person name="Gargeya S."/>
            <person name="Fitzgerald M."/>
            <person name="Haas B."/>
            <person name="Abouelleil A."/>
            <person name="Alvarado L."/>
            <person name="Arachchi H.M."/>
            <person name="Berlin A."/>
            <person name="Brown A."/>
            <person name="Chapman S.B."/>
            <person name="Chen Z."/>
            <person name="Dunbar C."/>
            <person name="Freedman E."/>
            <person name="Gearin G."/>
            <person name="Gellesch M."/>
            <person name="Goldberg J."/>
            <person name="Griggs A."/>
            <person name="Gujja S."/>
            <person name="Heiman D."/>
            <person name="Howarth C."/>
            <person name="Larson L."/>
            <person name="Lui A."/>
            <person name="MacDonald P.J.P."/>
            <person name="Mehta T."/>
            <person name="Montmayeur A."/>
            <person name="Murphy C."/>
            <person name="Neiman D."/>
            <person name="Pearson M."/>
            <person name="Priest M."/>
            <person name="Roberts A."/>
            <person name="Saif S."/>
            <person name="Shea T."/>
            <person name="Shenoy N."/>
            <person name="Sisk P."/>
            <person name="Stolte C."/>
            <person name="Sykes S."/>
            <person name="Yandava C."/>
            <person name="Wortman J."/>
            <person name="Nusbaum C."/>
            <person name="Birren B."/>
        </authorList>
    </citation>
    <scope>NUCLEOTIDE SEQUENCE</scope>
    <source>
        <strain evidence="2">R3-111a-1</strain>
    </source>
</reference>
<reference evidence="2" key="2">
    <citation type="submission" date="2010-07" db="EMBL/GenBank/DDBJ databases">
        <authorList>
            <consortium name="The Broad Institute Genome Sequencing Platform"/>
            <consortium name="Broad Institute Genome Sequencing Center for Infectious Disease"/>
            <person name="Ma L.-J."/>
            <person name="Dead R."/>
            <person name="Young S."/>
            <person name="Zeng Q."/>
            <person name="Koehrsen M."/>
            <person name="Alvarado L."/>
            <person name="Berlin A."/>
            <person name="Chapman S.B."/>
            <person name="Chen Z."/>
            <person name="Freedman E."/>
            <person name="Gellesch M."/>
            <person name="Goldberg J."/>
            <person name="Griggs A."/>
            <person name="Gujja S."/>
            <person name="Heilman E.R."/>
            <person name="Heiman D."/>
            <person name="Hepburn T."/>
            <person name="Howarth C."/>
            <person name="Jen D."/>
            <person name="Larson L."/>
            <person name="Mehta T."/>
            <person name="Neiman D."/>
            <person name="Pearson M."/>
            <person name="Roberts A."/>
            <person name="Saif S."/>
            <person name="Shea T."/>
            <person name="Shenoy N."/>
            <person name="Sisk P."/>
            <person name="Stolte C."/>
            <person name="Sykes S."/>
            <person name="Walk T."/>
            <person name="White J."/>
            <person name="Yandava C."/>
            <person name="Haas B."/>
            <person name="Nusbaum C."/>
            <person name="Birren B."/>
        </authorList>
    </citation>
    <scope>NUCLEOTIDE SEQUENCE</scope>
    <source>
        <strain evidence="2">R3-111a-1</strain>
    </source>
</reference>
<reference evidence="3" key="5">
    <citation type="submission" date="2018-04" db="UniProtKB">
        <authorList>
            <consortium name="EnsemblFungi"/>
        </authorList>
    </citation>
    <scope>IDENTIFICATION</scope>
    <source>
        <strain evidence="3">R3-111a-1</strain>
    </source>
</reference>
<dbReference type="eggNOG" id="ENOG502RNAE">
    <property type="taxonomic scope" value="Eukaryota"/>
</dbReference>
<dbReference type="RefSeq" id="XP_009220762.1">
    <property type="nucleotide sequence ID" value="XM_009222498.1"/>
</dbReference>
<evidence type="ECO:0000313" key="4">
    <source>
        <dbReference type="Proteomes" id="UP000006039"/>
    </source>
</evidence>
<dbReference type="EMBL" id="GL385396">
    <property type="protein sequence ID" value="EJT79617.1"/>
    <property type="molecule type" value="Genomic_DNA"/>
</dbReference>
<name>J3NTV2_GAET3</name>
<evidence type="ECO:0000313" key="3">
    <source>
        <dbReference type="EnsemblFungi" id="EJT79617"/>
    </source>
</evidence>
<evidence type="ECO:0000313" key="2">
    <source>
        <dbReference type="EMBL" id="EJT79617.1"/>
    </source>
</evidence>
<dbReference type="Proteomes" id="UP000006039">
    <property type="component" value="Unassembled WGS sequence"/>
</dbReference>
<dbReference type="AlphaFoldDB" id="J3NTV2"/>
<evidence type="ECO:0000256" key="1">
    <source>
        <dbReference type="SAM" id="MobiDB-lite"/>
    </source>
</evidence>
<dbReference type="EnsemblFungi" id="EJT79617">
    <property type="protein sequence ID" value="EJT79617"/>
    <property type="gene ID" value="GGTG_04701"/>
</dbReference>
<proteinExistence type="predicted"/>
<gene>
    <name evidence="3" type="primary">20345159</name>
    <name evidence="2" type="ORF">GGTG_04701</name>
</gene>
<dbReference type="STRING" id="644352.J3NTV2"/>
<dbReference type="GeneID" id="20345159"/>
<reference evidence="4" key="1">
    <citation type="submission" date="2010-07" db="EMBL/GenBank/DDBJ databases">
        <title>The genome sequence of Gaeumannomyces graminis var. tritici strain R3-111a-1.</title>
        <authorList>
            <consortium name="The Broad Institute Genome Sequencing Platform"/>
            <person name="Ma L.-J."/>
            <person name="Dead R."/>
            <person name="Young S."/>
            <person name="Zeng Q."/>
            <person name="Koehrsen M."/>
            <person name="Alvarado L."/>
            <person name="Berlin A."/>
            <person name="Chapman S.B."/>
            <person name="Chen Z."/>
            <person name="Freedman E."/>
            <person name="Gellesch M."/>
            <person name="Goldberg J."/>
            <person name="Griggs A."/>
            <person name="Gujja S."/>
            <person name="Heilman E.R."/>
            <person name="Heiman D."/>
            <person name="Hepburn T."/>
            <person name="Howarth C."/>
            <person name="Jen D."/>
            <person name="Larson L."/>
            <person name="Mehta T."/>
            <person name="Neiman D."/>
            <person name="Pearson M."/>
            <person name="Roberts A."/>
            <person name="Saif S."/>
            <person name="Shea T."/>
            <person name="Shenoy N."/>
            <person name="Sisk P."/>
            <person name="Stolte C."/>
            <person name="Sykes S."/>
            <person name="Walk T."/>
            <person name="White J."/>
            <person name="Yandava C."/>
            <person name="Haas B."/>
            <person name="Nusbaum C."/>
            <person name="Birren B."/>
        </authorList>
    </citation>
    <scope>NUCLEOTIDE SEQUENCE [LARGE SCALE GENOMIC DNA]</scope>
    <source>
        <strain evidence="4">R3-111a-1</strain>
    </source>
</reference>